<keyword evidence="8" id="KW-1185">Reference proteome</keyword>
<keyword evidence="5" id="KW-0560">Oxidoreductase</keyword>
<dbReference type="Pfam" id="PF00441">
    <property type="entry name" value="Acyl-CoA_dh_1"/>
    <property type="match status" value="1"/>
</dbReference>
<dbReference type="SUPFAM" id="SSF47203">
    <property type="entry name" value="Acyl-CoA dehydrogenase C-terminal domain-like"/>
    <property type="match status" value="1"/>
</dbReference>
<evidence type="ECO:0000256" key="2">
    <source>
        <dbReference type="ARBA" id="ARBA00009347"/>
    </source>
</evidence>
<dbReference type="InterPro" id="IPR009075">
    <property type="entry name" value="AcylCo_DH/oxidase_C"/>
</dbReference>
<dbReference type="InterPro" id="IPR037069">
    <property type="entry name" value="AcylCoA_DH/ox_N_sf"/>
</dbReference>
<feature type="domain" description="Acyl-CoA dehydrogenase/oxidase C-terminal" evidence="6">
    <location>
        <begin position="229"/>
        <end position="363"/>
    </location>
</feature>
<evidence type="ECO:0000313" key="7">
    <source>
        <dbReference type="EMBL" id="PWA10755.1"/>
    </source>
</evidence>
<comment type="similarity">
    <text evidence="2">Belongs to the acyl-CoA dehydrogenase family.</text>
</comment>
<organism evidence="7 8">
    <name type="scientific">Pueribacillus theae</name>
    <dbReference type="NCBI Taxonomy" id="2171751"/>
    <lineage>
        <taxon>Bacteria</taxon>
        <taxon>Bacillati</taxon>
        <taxon>Bacillota</taxon>
        <taxon>Bacilli</taxon>
        <taxon>Bacillales</taxon>
        <taxon>Bacillaceae</taxon>
        <taxon>Pueribacillus</taxon>
    </lineage>
</organism>
<dbReference type="OrthoDB" id="7328575at2"/>
<dbReference type="GO" id="GO:0003995">
    <property type="term" value="F:acyl-CoA dehydrogenase activity"/>
    <property type="evidence" value="ECO:0007669"/>
    <property type="project" value="TreeGrafter"/>
</dbReference>
<dbReference type="Proteomes" id="UP000245998">
    <property type="component" value="Unassembled WGS sequence"/>
</dbReference>
<dbReference type="EMBL" id="QCZG01000020">
    <property type="protein sequence ID" value="PWA10755.1"/>
    <property type="molecule type" value="Genomic_DNA"/>
</dbReference>
<dbReference type="Gene3D" id="1.20.140.10">
    <property type="entry name" value="Butyryl-CoA Dehydrogenase, subunit A, domain 3"/>
    <property type="match status" value="1"/>
</dbReference>
<dbReference type="AlphaFoldDB" id="A0A2U1K0H6"/>
<evidence type="ECO:0000313" key="8">
    <source>
        <dbReference type="Proteomes" id="UP000245998"/>
    </source>
</evidence>
<evidence type="ECO:0000256" key="5">
    <source>
        <dbReference type="ARBA" id="ARBA00023002"/>
    </source>
</evidence>
<comment type="cofactor">
    <cofactor evidence="1">
        <name>FAD</name>
        <dbReference type="ChEBI" id="CHEBI:57692"/>
    </cofactor>
</comment>
<accession>A0A2U1K0H6</accession>
<name>A0A2U1K0H6_9BACI</name>
<sequence length="383" mass="42697">MFFGFSEEERMVQKSVRDMLEKYCQIVDVRAFMNNPTVSDEIQSLFGKQGLLGILEPNEGKVTGVTYAILISQEAGRAVLPYPLLENLVGLYALKTCEQHGNLINDVEAGKSMLTIAWRNYETMAIRTEKGFSLSGKLLEVPFAADADKIIATVRIPGTGYTPLEEETVVVLDRSNPAVSFRKRTGFDETYPIYDVYLDDYPLLETDIVQGLGMGIGHKLMCKVEQLGALLSASEMVGSSERALYDTVEYTKQRKQFNTVIAKFQALKHMAADMYLQVESAKSAIEYAAWALEAGDAEAESAVSIAKAYTSTASKKVIGDAIQMQGGIGFTWENDLHLFFKRVTRSAALLGDTYTHNERIAKYVLDRISTEKHILEENYQHTI</sequence>
<dbReference type="RefSeq" id="WP_116554897.1">
    <property type="nucleotide sequence ID" value="NZ_QCZG01000020.1"/>
</dbReference>
<evidence type="ECO:0000256" key="1">
    <source>
        <dbReference type="ARBA" id="ARBA00001974"/>
    </source>
</evidence>
<dbReference type="PANTHER" id="PTHR43884">
    <property type="entry name" value="ACYL-COA DEHYDROGENASE"/>
    <property type="match status" value="1"/>
</dbReference>
<evidence type="ECO:0000256" key="4">
    <source>
        <dbReference type="ARBA" id="ARBA00022827"/>
    </source>
</evidence>
<proteinExistence type="inferred from homology"/>
<keyword evidence="3" id="KW-0285">Flavoprotein</keyword>
<gene>
    <name evidence="7" type="ORF">DCC39_10735</name>
</gene>
<dbReference type="Gene3D" id="1.10.540.10">
    <property type="entry name" value="Acyl-CoA dehydrogenase/oxidase, N-terminal domain"/>
    <property type="match status" value="1"/>
</dbReference>
<reference evidence="7 8" key="1">
    <citation type="submission" date="2018-04" db="EMBL/GenBank/DDBJ databases">
        <title>Camelliibacillus theae gen. nov., sp. nov., isolated from Pu'er tea.</title>
        <authorList>
            <person name="Niu L."/>
        </authorList>
    </citation>
    <scope>NUCLEOTIDE SEQUENCE [LARGE SCALE GENOMIC DNA]</scope>
    <source>
        <strain evidence="7 8">T8</strain>
    </source>
</reference>
<comment type="caution">
    <text evidence="7">The sequence shown here is derived from an EMBL/GenBank/DDBJ whole genome shotgun (WGS) entry which is preliminary data.</text>
</comment>
<dbReference type="InterPro" id="IPR009100">
    <property type="entry name" value="AcylCoA_DH/oxidase_NM_dom_sf"/>
</dbReference>
<dbReference type="CDD" id="cd00567">
    <property type="entry name" value="ACAD"/>
    <property type="match status" value="1"/>
</dbReference>
<dbReference type="SUPFAM" id="SSF56645">
    <property type="entry name" value="Acyl-CoA dehydrogenase NM domain-like"/>
    <property type="match status" value="1"/>
</dbReference>
<evidence type="ECO:0000256" key="3">
    <source>
        <dbReference type="ARBA" id="ARBA00022630"/>
    </source>
</evidence>
<dbReference type="PANTHER" id="PTHR43884:SF20">
    <property type="entry name" value="ACYL-COA DEHYDROGENASE FADE28"/>
    <property type="match status" value="1"/>
</dbReference>
<dbReference type="GO" id="GO:0050660">
    <property type="term" value="F:flavin adenine dinucleotide binding"/>
    <property type="evidence" value="ECO:0007669"/>
    <property type="project" value="InterPro"/>
</dbReference>
<evidence type="ECO:0000259" key="6">
    <source>
        <dbReference type="Pfam" id="PF00441"/>
    </source>
</evidence>
<protein>
    <recommendedName>
        <fullName evidence="6">Acyl-CoA dehydrogenase/oxidase C-terminal domain-containing protein</fullName>
    </recommendedName>
</protein>
<keyword evidence="4" id="KW-0274">FAD</keyword>
<dbReference type="InterPro" id="IPR036250">
    <property type="entry name" value="AcylCo_DH-like_C"/>
</dbReference>